<name>A0ABV0SUJ6_9TELE</name>
<accession>A0ABV0SUJ6</accession>
<evidence type="ECO:0000313" key="2">
    <source>
        <dbReference type="EMBL" id="MEQ2223491.1"/>
    </source>
</evidence>
<comment type="caution">
    <text evidence="2">The sequence shown here is derived from an EMBL/GenBank/DDBJ whole genome shotgun (WGS) entry which is preliminary data.</text>
</comment>
<dbReference type="EMBL" id="JAHRIQ010008138">
    <property type="protein sequence ID" value="MEQ2223491.1"/>
    <property type="molecule type" value="Genomic_DNA"/>
</dbReference>
<dbReference type="Proteomes" id="UP001482620">
    <property type="component" value="Unassembled WGS sequence"/>
</dbReference>
<protein>
    <submittedName>
        <fullName evidence="2">Uncharacterized protein</fullName>
    </submittedName>
</protein>
<keyword evidence="3" id="KW-1185">Reference proteome</keyword>
<reference evidence="2 3" key="1">
    <citation type="submission" date="2021-06" db="EMBL/GenBank/DDBJ databases">
        <authorList>
            <person name="Palmer J.M."/>
        </authorList>
    </citation>
    <scope>NUCLEOTIDE SEQUENCE [LARGE SCALE GENOMIC DNA]</scope>
    <source>
        <strain evidence="3">if_2019</strain>
        <tissue evidence="2">Muscle</tissue>
    </source>
</reference>
<sequence>MSKNTSYAEAVKSVKEQKIREVEQKERQIPQQKLQTEENITLSVEKLILFIAYVINCTDQAKHKTEKIKIIVRGAERFLGFKEGSWENINKRLETEGRPGTPADNI</sequence>
<organism evidence="2 3">
    <name type="scientific">Ilyodon furcidens</name>
    <name type="common">goldbreast splitfin</name>
    <dbReference type="NCBI Taxonomy" id="33524"/>
    <lineage>
        <taxon>Eukaryota</taxon>
        <taxon>Metazoa</taxon>
        <taxon>Chordata</taxon>
        <taxon>Craniata</taxon>
        <taxon>Vertebrata</taxon>
        <taxon>Euteleostomi</taxon>
        <taxon>Actinopterygii</taxon>
        <taxon>Neopterygii</taxon>
        <taxon>Teleostei</taxon>
        <taxon>Neoteleostei</taxon>
        <taxon>Acanthomorphata</taxon>
        <taxon>Ovalentaria</taxon>
        <taxon>Atherinomorphae</taxon>
        <taxon>Cyprinodontiformes</taxon>
        <taxon>Goodeidae</taxon>
        <taxon>Ilyodon</taxon>
    </lineage>
</organism>
<feature type="coiled-coil region" evidence="1">
    <location>
        <begin position="8"/>
        <end position="35"/>
    </location>
</feature>
<evidence type="ECO:0000256" key="1">
    <source>
        <dbReference type="SAM" id="Coils"/>
    </source>
</evidence>
<evidence type="ECO:0000313" key="3">
    <source>
        <dbReference type="Proteomes" id="UP001482620"/>
    </source>
</evidence>
<proteinExistence type="predicted"/>
<keyword evidence="1" id="KW-0175">Coiled coil</keyword>
<gene>
    <name evidence="2" type="ORF">ILYODFUR_037296</name>
</gene>